<dbReference type="Proteomes" id="UP000694925">
    <property type="component" value="Unplaced"/>
</dbReference>
<sequence length="411" mass="47814">MTDAEHEMKEIVLRDIEPILSEKIDKDLVVESFTNKLLLPPGENYGSTIMKVVVNLKNKKTGKEEELHLIAKMPPPTEFQRKVFNSPRTFTKEIFMYESIMPAYNKLELECGFRKNEVFDVLAKFYGSRLSLQADGEFDDNAVILMENLKVKGYYNGDRTKGYDLEHAELAVKALARFHALGMATKEKKPGMYEIFKMYAKALQAEGTAEDMFKVVLNTIQQDPEMSPHYERCDKILSGFTLEKLWAEEVREPWSTIIHSDFWVNNIMFHRSEKGKIDDVKFVDFQIYLCASPLRDLLFFVYSSVEPDVVDDQAENLFDLYYETMINVLTKMKCNTNVFSKEDFRAKLAEDAKNEFVHVSFMIKVLTLDVKDISDFNVDKLQSVMLEHCGNQLFVERLRKLVLNFVKHDWI</sequence>
<dbReference type="SMART" id="SM00587">
    <property type="entry name" value="CHK"/>
    <property type="match status" value="1"/>
</dbReference>
<evidence type="ECO:0000313" key="3">
    <source>
        <dbReference type="RefSeq" id="XP_017879753.1"/>
    </source>
</evidence>
<dbReference type="SUPFAM" id="SSF56112">
    <property type="entry name" value="Protein kinase-like (PK-like)"/>
    <property type="match status" value="1"/>
</dbReference>
<name>A0AAJ7IYL4_9HYME</name>
<dbReference type="AlphaFoldDB" id="A0AAJ7IYL4"/>
<evidence type="ECO:0000259" key="1">
    <source>
        <dbReference type="SMART" id="SM00587"/>
    </source>
</evidence>
<dbReference type="Gene3D" id="3.90.1200.10">
    <property type="match status" value="1"/>
</dbReference>
<dbReference type="InterPro" id="IPR011009">
    <property type="entry name" value="Kinase-like_dom_sf"/>
</dbReference>
<protein>
    <submittedName>
        <fullName evidence="3">Uncharacterized protein LOC108624753</fullName>
    </submittedName>
</protein>
<dbReference type="Pfam" id="PF02958">
    <property type="entry name" value="EcKL"/>
    <property type="match status" value="1"/>
</dbReference>
<proteinExistence type="predicted"/>
<dbReference type="PANTHER" id="PTHR11012">
    <property type="entry name" value="PROTEIN KINASE-LIKE DOMAIN-CONTAINING"/>
    <property type="match status" value="1"/>
</dbReference>
<dbReference type="InterPro" id="IPR004119">
    <property type="entry name" value="EcKL"/>
</dbReference>
<dbReference type="PANTHER" id="PTHR11012:SF55">
    <property type="entry name" value="BHLH DOMAIN-CONTAINING PROTEIN"/>
    <property type="match status" value="1"/>
</dbReference>
<dbReference type="GeneID" id="108624753"/>
<dbReference type="KEGG" id="ccal:108624753"/>
<gene>
    <name evidence="3" type="primary">LOC108624753</name>
</gene>
<accession>A0AAJ7IYL4</accession>
<organism evidence="2 3">
    <name type="scientific">Ceratina calcarata</name>
    <dbReference type="NCBI Taxonomy" id="156304"/>
    <lineage>
        <taxon>Eukaryota</taxon>
        <taxon>Metazoa</taxon>
        <taxon>Ecdysozoa</taxon>
        <taxon>Arthropoda</taxon>
        <taxon>Hexapoda</taxon>
        <taxon>Insecta</taxon>
        <taxon>Pterygota</taxon>
        <taxon>Neoptera</taxon>
        <taxon>Endopterygota</taxon>
        <taxon>Hymenoptera</taxon>
        <taxon>Apocrita</taxon>
        <taxon>Aculeata</taxon>
        <taxon>Apoidea</taxon>
        <taxon>Anthophila</taxon>
        <taxon>Apidae</taxon>
        <taxon>Ceratina</taxon>
        <taxon>Zadontomerus</taxon>
    </lineage>
</organism>
<dbReference type="RefSeq" id="XP_017879753.1">
    <property type="nucleotide sequence ID" value="XM_018024264.2"/>
</dbReference>
<reference evidence="3" key="1">
    <citation type="submission" date="2025-08" db="UniProtKB">
        <authorList>
            <consortium name="RefSeq"/>
        </authorList>
    </citation>
    <scope>IDENTIFICATION</scope>
    <source>
        <tissue evidence="3">Whole body</tissue>
    </source>
</reference>
<dbReference type="InterPro" id="IPR015897">
    <property type="entry name" value="CHK_kinase-like"/>
</dbReference>
<evidence type="ECO:0000313" key="2">
    <source>
        <dbReference type="Proteomes" id="UP000694925"/>
    </source>
</evidence>
<feature type="domain" description="CHK kinase-like" evidence="1">
    <location>
        <begin position="144"/>
        <end position="331"/>
    </location>
</feature>
<keyword evidence="2" id="KW-1185">Reference proteome</keyword>